<accession>A0A4Y6I5Z1</accession>
<dbReference type="PANTHER" id="PTHR47992">
    <property type="entry name" value="PROTEIN PHOSPHATASE"/>
    <property type="match status" value="1"/>
</dbReference>
<dbReference type="SMART" id="SM00331">
    <property type="entry name" value="PP2C_SIG"/>
    <property type="match status" value="1"/>
</dbReference>
<dbReference type="OrthoDB" id="9801841at2"/>
<dbReference type="Gene3D" id="3.60.40.10">
    <property type="entry name" value="PPM-type phosphatase domain"/>
    <property type="match status" value="1"/>
</dbReference>
<dbReference type="PROSITE" id="PS51746">
    <property type="entry name" value="PPM_2"/>
    <property type="match status" value="1"/>
</dbReference>
<evidence type="ECO:0000313" key="5">
    <source>
        <dbReference type="Proteomes" id="UP000315201"/>
    </source>
</evidence>
<keyword evidence="5" id="KW-1185">Reference proteome</keyword>
<evidence type="ECO:0000259" key="1">
    <source>
        <dbReference type="PROSITE" id="PS51746"/>
    </source>
</evidence>
<dbReference type="Pfam" id="PF13672">
    <property type="entry name" value="PP2C_2"/>
    <property type="match status" value="1"/>
</dbReference>
<dbReference type="AlphaFoldDB" id="A0A4Y6I5Z1"/>
<gene>
    <name evidence="2" type="ORF">FG904_01915</name>
    <name evidence="3" type="ORF">FIV53_01900</name>
</gene>
<feature type="domain" description="PPM-type phosphatase" evidence="1">
    <location>
        <begin position="4"/>
        <end position="246"/>
    </location>
</feature>
<evidence type="ECO:0000313" key="4">
    <source>
        <dbReference type="Proteomes" id="UP000305457"/>
    </source>
</evidence>
<evidence type="ECO:0000313" key="3">
    <source>
        <dbReference type="EMBL" id="QDF65045.1"/>
    </source>
</evidence>
<name>A0A4Y6I5Z1_9MOLU</name>
<dbReference type="EMBL" id="CP041147">
    <property type="protein sequence ID" value="QDF65045.1"/>
    <property type="molecule type" value="Genomic_DNA"/>
</dbReference>
<proteinExistence type="predicted"/>
<protein>
    <submittedName>
        <fullName evidence="3">Serine/threonine-protein phosphatase</fullName>
    </submittedName>
</protein>
<dbReference type="SUPFAM" id="SSF81606">
    <property type="entry name" value="PP2C-like"/>
    <property type="match status" value="1"/>
</dbReference>
<reference evidence="3 5" key="1">
    <citation type="submission" date="2019-06" db="EMBL/GenBank/DDBJ databases">
        <title>Mycoplasma nasistruthionis sp. nov. str Ms03.</title>
        <authorList>
            <person name="Botes A."/>
        </authorList>
    </citation>
    <scope>NUCLEOTIDE SEQUENCE [LARGE SCALE GENOMIC DNA]</scope>
    <source>
        <strain evidence="3 5">Ms03</strain>
    </source>
</reference>
<sequence length="259" mass="28964">MTIKYFADSVIGPRKKNDDRVHVLHEQDVTLALLCDGIGSHYLGDVAASVVVDTFSKLFNETKRIQKVSDAKKWIYQSINQSKESLKEYVIPGRNSQNLGTTAVGALILKSLKTILFFNVGDSRAYVLKKDKDLVQVTVDQNLENQLLKIGKQPDVLEMEQLKSLTSAISPGFTTTIEVYEIQKNGFENISKILLTSDGIHGVLSKNEIEFLLNKPIPPRAIVQELIENANYSNPTDNMSAIVVEFFEDLELGANNEYK</sequence>
<reference evidence="2 4" key="2">
    <citation type="submission" date="2019-06" db="EMBL/GenBank/DDBJ databases">
        <title>Mycoplasma sp. 2F1A isolated from ostrich.</title>
        <authorList>
            <person name="Spergser J."/>
        </authorList>
    </citation>
    <scope>NUCLEOTIDE SEQUENCE [LARGE SCALE GENOMIC DNA]</scope>
    <source>
        <strain evidence="2 4">2F1A</strain>
    </source>
</reference>
<dbReference type="GO" id="GO:0004722">
    <property type="term" value="F:protein serine/threonine phosphatase activity"/>
    <property type="evidence" value="ECO:0007669"/>
    <property type="project" value="InterPro"/>
</dbReference>
<dbReference type="EMBL" id="CP040825">
    <property type="protein sequence ID" value="QCZ36762.1"/>
    <property type="molecule type" value="Genomic_DNA"/>
</dbReference>
<dbReference type="InterPro" id="IPR036457">
    <property type="entry name" value="PPM-type-like_dom_sf"/>
</dbReference>
<dbReference type="SMART" id="SM00332">
    <property type="entry name" value="PP2Cc"/>
    <property type="match status" value="1"/>
</dbReference>
<dbReference type="RefSeq" id="WP_139592244.1">
    <property type="nucleotide sequence ID" value="NZ_CP040825.1"/>
</dbReference>
<dbReference type="KEGG" id="mnh:FG904_01915"/>
<dbReference type="Proteomes" id="UP000305457">
    <property type="component" value="Chromosome"/>
</dbReference>
<evidence type="ECO:0000313" key="2">
    <source>
        <dbReference type="EMBL" id="QCZ36762.1"/>
    </source>
</evidence>
<dbReference type="Proteomes" id="UP000315201">
    <property type="component" value="Chromosome"/>
</dbReference>
<dbReference type="InterPro" id="IPR015655">
    <property type="entry name" value="PP2C"/>
</dbReference>
<accession>A0A5B7XVF4</accession>
<organism evidence="3 5">
    <name type="scientific">Mycoplasma nasistruthionis</name>
    <dbReference type="NCBI Taxonomy" id="353852"/>
    <lineage>
        <taxon>Bacteria</taxon>
        <taxon>Bacillati</taxon>
        <taxon>Mycoplasmatota</taxon>
        <taxon>Mollicutes</taxon>
        <taxon>Mycoplasmataceae</taxon>
        <taxon>Mycoplasma</taxon>
    </lineage>
</organism>
<dbReference type="CDD" id="cd00143">
    <property type="entry name" value="PP2Cc"/>
    <property type="match status" value="1"/>
</dbReference>
<dbReference type="InterPro" id="IPR001932">
    <property type="entry name" value="PPM-type_phosphatase-like_dom"/>
</dbReference>